<proteinExistence type="predicted"/>
<dbReference type="EMBL" id="PZKC01000009">
    <property type="protein sequence ID" value="PTD95966.1"/>
    <property type="molecule type" value="Genomic_DNA"/>
</dbReference>
<feature type="transmembrane region" description="Helical" evidence="2">
    <location>
        <begin position="30"/>
        <end position="46"/>
    </location>
</feature>
<evidence type="ECO:0000256" key="1">
    <source>
        <dbReference type="PIRNR" id="PIRNR006162"/>
    </source>
</evidence>
<comment type="catalytic activity">
    <reaction evidence="1">
        <text>a 1,2-diacyl-sn-glycero-3-phospho-(1'-sn-glycero-3'-phosphate) + H2O = a 1,2-diacyl-sn-glycero-3-phospho-(1'-sn-glycerol) + phosphate</text>
        <dbReference type="Rhea" id="RHEA:33751"/>
        <dbReference type="ChEBI" id="CHEBI:15377"/>
        <dbReference type="ChEBI" id="CHEBI:43474"/>
        <dbReference type="ChEBI" id="CHEBI:60110"/>
        <dbReference type="ChEBI" id="CHEBI:64716"/>
        <dbReference type="EC" id="3.1.3.27"/>
    </reaction>
</comment>
<reference evidence="4 5" key="1">
    <citation type="submission" date="2018-03" db="EMBL/GenBank/DDBJ databases">
        <authorList>
            <person name="Keele B.F."/>
        </authorList>
    </citation>
    <scope>NUCLEOTIDE SEQUENCE [LARGE SCALE GENOMIC DNA]</scope>
    <source>
        <strain evidence="4 5">D20</strain>
    </source>
</reference>
<sequence length="161" mass="17364">MTTTPNLRFLLSHPAHFISLGFGAGLSPKAPGTVGTLLGWLLYPLIRTPVNEAVFLAFLASLFIAGVIAAERTGRALGVPDHGAIVWDEMVAIWLVLLFTPATLLWQATAVVIFRFFDIVKPPPIRMADQKLKGGFGVMFDDLIAAAYTLLVIAVLVHLLG</sequence>
<evidence type="ECO:0000313" key="4">
    <source>
        <dbReference type="EMBL" id="PTD95966.1"/>
    </source>
</evidence>
<gene>
    <name evidence="4" type="ORF">C8261_11840</name>
</gene>
<dbReference type="CDD" id="cd06971">
    <property type="entry name" value="PgpA"/>
    <property type="match status" value="1"/>
</dbReference>
<keyword evidence="1" id="KW-1208">Phospholipid metabolism</keyword>
<keyword evidence="1" id="KW-0479">Metal-binding</keyword>
<dbReference type="GO" id="GO:0006655">
    <property type="term" value="P:phosphatidylglycerol biosynthetic process"/>
    <property type="evidence" value="ECO:0007669"/>
    <property type="project" value="UniProtKB-UniPathway"/>
</dbReference>
<accession>A0A2T4IE05</accession>
<keyword evidence="1" id="KW-1003">Cell membrane</keyword>
<dbReference type="InterPro" id="IPR007686">
    <property type="entry name" value="YutG/PgpA"/>
</dbReference>
<feature type="transmembrane region" description="Helical" evidence="2">
    <location>
        <begin position="90"/>
        <end position="117"/>
    </location>
</feature>
<keyword evidence="5" id="KW-1185">Reference proteome</keyword>
<comment type="caution">
    <text evidence="4">The sequence shown here is derived from an EMBL/GenBank/DDBJ whole genome shotgun (WGS) entry which is preliminary data.</text>
</comment>
<dbReference type="GO" id="GO:0005886">
    <property type="term" value="C:plasma membrane"/>
    <property type="evidence" value="ECO:0007669"/>
    <property type="project" value="UniProtKB-SubCell"/>
</dbReference>
<dbReference type="Pfam" id="PF04608">
    <property type="entry name" value="PgpA"/>
    <property type="match status" value="1"/>
</dbReference>
<organism evidence="4 5">
    <name type="scientific">Pseudothauera lacus</name>
    <dbReference type="NCBI Taxonomy" id="2136175"/>
    <lineage>
        <taxon>Bacteria</taxon>
        <taxon>Pseudomonadati</taxon>
        <taxon>Pseudomonadota</taxon>
        <taxon>Betaproteobacteria</taxon>
        <taxon>Rhodocyclales</taxon>
        <taxon>Zoogloeaceae</taxon>
        <taxon>Pseudothauera</taxon>
    </lineage>
</organism>
<dbReference type="UniPathway" id="UPA00084">
    <property type="reaction ID" value="UER00504"/>
</dbReference>
<protein>
    <recommendedName>
        <fullName evidence="1">Phosphatidylglycerophosphatase A</fullName>
        <ecNumber evidence="1">3.1.3.27</ecNumber>
    </recommendedName>
    <alternativeName>
        <fullName evidence="1">Phosphatidylglycerolphosphate phosphatase A</fullName>
    </alternativeName>
</protein>
<dbReference type="GO" id="GO:0008962">
    <property type="term" value="F:phosphatidylglycerophosphatase activity"/>
    <property type="evidence" value="ECO:0007669"/>
    <property type="project" value="UniProtKB-EC"/>
</dbReference>
<keyword evidence="2" id="KW-1133">Transmembrane helix</keyword>
<feature type="transmembrane region" description="Helical" evidence="2">
    <location>
        <begin position="53"/>
        <end position="70"/>
    </location>
</feature>
<dbReference type="InterPro" id="IPR026037">
    <property type="entry name" value="PgpA"/>
</dbReference>
<dbReference type="GO" id="GO:0046872">
    <property type="term" value="F:metal ion binding"/>
    <property type="evidence" value="ECO:0007669"/>
    <property type="project" value="UniProtKB-KW"/>
</dbReference>
<dbReference type="PANTHER" id="PTHR36305">
    <property type="entry name" value="PHOSPHATIDYLGLYCEROPHOSPHATASE A"/>
    <property type="match status" value="1"/>
</dbReference>
<comment type="function">
    <text evidence="1">Lipid phosphatase which dephosphorylates phosphatidylglycerophosphate (PGP) to phosphatidylglycerol (PG).</text>
</comment>
<comment type="cofactor">
    <cofactor evidence="1">
        <name>Mg(2+)</name>
        <dbReference type="ChEBI" id="CHEBI:18420"/>
    </cofactor>
</comment>
<dbReference type="AlphaFoldDB" id="A0A2T4IE05"/>
<evidence type="ECO:0000259" key="3">
    <source>
        <dbReference type="Pfam" id="PF04608"/>
    </source>
</evidence>
<dbReference type="InterPro" id="IPR036681">
    <property type="entry name" value="PgpA-like_sf"/>
</dbReference>
<comment type="subcellular location">
    <subcellularLocation>
        <location evidence="1">Cell inner membrane</location>
        <topology evidence="1">Multi-pass membrane protein</topology>
    </subcellularLocation>
</comment>
<dbReference type="PIRSF" id="PIRSF006162">
    <property type="entry name" value="PgpA"/>
    <property type="match status" value="1"/>
</dbReference>
<keyword evidence="1 2" id="KW-0812">Transmembrane</keyword>
<dbReference type="SUPFAM" id="SSF101307">
    <property type="entry name" value="YutG-like"/>
    <property type="match status" value="1"/>
</dbReference>
<reference evidence="4 5" key="2">
    <citation type="submission" date="2018-04" db="EMBL/GenBank/DDBJ databases">
        <title>Thauera lacus sp. nov., isolated from an saline lake in Inner Mongolia, China.</title>
        <authorList>
            <person name="Liang Q.-Y."/>
        </authorList>
    </citation>
    <scope>NUCLEOTIDE SEQUENCE [LARGE SCALE GENOMIC DNA]</scope>
    <source>
        <strain evidence="4 5">D20</strain>
    </source>
</reference>
<dbReference type="GO" id="GO:0009395">
    <property type="term" value="P:phospholipid catabolic process"/>
    <property type="evidence" value="ECO:0007669"/>
    <property type="project" value="UniProtKB-KW"/>
</dbReference>
<evidence type="ECO:0000313" key="5">
    <source>
        <dbReference type="Proteomes" id="UP000241193"/>
    </source>
</evidence>
<dbReference type="Proteomes" id="UP000241193">
    <property type="component" value="Unassembled WGS sequence"/>
</dbReference>
<comment type="pathway">
    <text evidence="1">Phospholipid metabolism; phosphatidylglycerol biosynthesis; phosphatidylglycerol from CDP-diacylglycerol: step 2/2.</text>
</comment>
<keyword evidence="1 2" id="KW-0472">Membrane</keyword>
<evidence type="ECO:0000256" key="2">
    <source>
        <dbReference type="SAM" id="Phobius"/>
    </source>
</evidence>
<dbReference type="PANTHER" id="PTHR36305:SF1">
    <property type="entry name" value="PHOSPHATIDYLGLYCEROPHOSPHATASE A"/>
    <property type="match status" value="1"/>
</dbReference>
<keyword evidence="1" id="KW-0997">Cell inner membrane</keyword>
<keyword evidence="1" id="KW-0595">Phospholipid degradation</keyword>
<keyword evidence="1" id="KW-0443">Lipid metabolism</keyword>
<keyword evidence="1" id="KW-0460">Magnesium</keyword>
<name>A0A2T4IE05_9RHOO</name>
<dbReference type="OrthoDB" id="9804091at2"/>
<keyword evidence="1" id="KW-0378">Hydrolase</keyword>
<feature type="domain" description="YutG/PgpA" evidence="3">
    <location>
        <begin position="18"/>
        <end position="156"/>
    </location>
</feature>
<feature type="transmembrane region" description="Helical" evidence="2">
    <location>
        <begin position="138"/>
        <end position="160"/>
    </location>
</feature>
<dbReference type="EC" id="3.1.3.27" evidence="1"/>
<dbReference type="RefSeq" id="WP_107493929.1">
    <property type="nucleotide sequence ID" value="NZ_PZKC01000009.1"/>
</dbReference>
<keyword evidence="1" id="KW-0442">Lipid degradation</keyword>